<accession>A0AAV9X6H7</accession>
<organism evidence="3 4">
    <name type="scientific">Orbilia ellipsospora</name>
    <dbReference type="NCBI Taxonomy" id="2528407"/>
    <lineage>
        <taxon>Eukaryota</taxon>
        <taxon>Fungi</taxon>
        <taxon>Dikarya</taxon>
        <taxon>Ascomycota</taxon>
        <taxon>Pezizomycotina</taxon>
        <taxon>Orbiliomycetes</taxon>
        <taxon>Orbiliales</taxon>
        <taxon>Orbiliaceae</taxon>
        <taxon>Orbilia</taxon>
    </lineage>
</organism>
<name>A0AAV9X6H7_9PEZI</name>
<feature type="compositionally biased region" description="Gly residues" evidence="1">
    <location>
        <begin position="238"/>
        <end position="258"/>
    </location>
</feature>
<feature type="chain" id="PRO_5043362201" evidence="2">
    <location>
        <begin position="17"/>
        <end position="295"/>
    </location>
</feature>
<gene>
    <name evidence="3" type="ORF">TWF694_011398</name>
</gene>
<feature type="region of interest" description="Disordered" evidence="1">
    <location>
        <begin position="235"/>
        <end position="269"/>
    </location>
</feature>
<dbReference type="AlphaFoldDB" id="A0AAV9X6H7"/>
<comment type="caution">
    <text evidence="3">The sequence shown here is derived from an EMBL/GenBank/DDBJ whole genome shotgun (WGS) entry which is preliminary data.</text>
</comment>
<sequence>MHSFKLLTLFPLSALAAFNLLSLPDDSDFPTLPNVTTTNPACIAAYNATIDCDFQILNISISDSLPTESELDSICTSTCLTSLRNWVRGGPGCSGEAFLDYFGVDVEHFLDDNTTTTLPDVWQYYITSEYWSKCLTNLNPQPNESKYCLLTGDNGFTNSLIYNTSSPSTLCQDNNCGTQSAYLWAPVKMIYEYDPKNKSIVEGDEDLPMITLEQACPGLDTSKYPVREADVTAEMLGGSTGGTSGGSSGGSSGNGTPGGNSTNSDGKKSEGVIGGVDRIMVWTGLVLAGLGYLVL</sequence>
<evidence type="ECO:0000313" key="4">
    <source>
        <dbReference type="Proteomes" id="UP001365542"/>
    </source>
</evidence>
<feature type="signal peptide" evidence="2">
    <location>
        <begin position="1"/>
        <end position="16"/>
    </location>
</feature>
<dbReference type="Proteomes" id="UP001365542">
    <property type="component" value="Unassembled WGS sequence"/>
</dbReference>
<evidence type="ECO:0000256" key="2">
    <source>
        <dbReference type="SAM" id="SignalP"/>
    </source>
</evidence>
<protein>
    <submittedName>
        <fullName evidence="3">Uncharacterized protein</fullName>
    </submittedName>
</protein>
<keyword evidence="2" id="KW-0732">Signal</keyword>
<keyword evidence="4" id="KW-1185">Reference proteome</keyword>
<dbReference type="EMBL" id="JAVHJO010000009">
    <property type="protein sequence ID" value="KAK6537201.1"/>
    <property type="molecule type" value="Genomic_DNA"/>
</dbReference>
<evidence type="ECO:0000256" key="1">
    <source>
        <dbReference type="SAM" id="MobiDB-lite"/>
    </source>
</evidence>
<reference evidence="3 4" key="1">
    <citation type="submission" date="2019-10" db="EMBL/GenBank/DDBJ databases">
        <authorList>
            <person name="Palmer J.M."/>
        </authorList>
    </citation>
    <scope>NUCLEOTIDE SEQUENCE [LARGE SCALE GENOMIC DNA]</scope>
    <source>
        <strain evidence="3 4">TWF694</strain>
    </source>
</reference>
<proteinExistence type="predicted"/>
<evidence type="ECO:0000313" key="3">
    <source>
        <dbReference type="EMBL" id="KAK6537201.1"/>
    </source>
</evidence>